<sequence length="91" mass="10514">MTIHFFDLNQILQDQQVHLTMTLVNQPVANMNSQEQSHQLLEPFIGHHSYWRKRREDSESTFSRPIALLSEVGSPTSIAIAEPSYTSEVFR</sequence>
<organism evidence="1 2">
    <name type="scientific">Gigaspora margarita</name>
    <dbReference type="NCBI Taxonomy" id="4874"/>
    <lineage>
        <taxon>Eukaryota</taxon>
        <taxon>Fungi</taxon>
        <taxon>Fungi incertae sedis</taxon>
        <taxon>Mucoromycota</taxon>
        <taxon>Glomeromycotina</taxon>
        <taxon>Glomeromycetes</taxon>
        <taxon>Diversisporales</taxon>
        <taxon>Gigasporaceae</taxon>
        <taxon>Gigaspora</taxon>
    </lineage>
</organism>
<comment type="caution">
    <text evidence="1">The sequence shown here is derived from an EMBL/GenBank/DDBJ whole genome shotgun (WGS) entry which is preliminary data.</text>
</comment>
<dbReference type="EMBL" id="CAJVQB010018447">
    <property type="protein sequence ID" value="CAG8787650.1"/>
    <property type="molecule type" value="Genomic_DNA"/>
</dbReference>
<name>A0ABN7VNB4_GIGMA</name>
<dbReference type="Proteomes" id="UP000789901">
    <property type="component" value="Unassembled WGS sequence"/>
</dbReference>
<feature type="non-terminal residue" evidence="1">
    <location>
        <position position="91"/>
    </location>
</feature>
<evidence type="ECO:0000313" key="1">
    <source>
        <dbReference type="EMBL" id="CAG8787650.1"/>
    </source>
</evidence>
<reference evidence="1 2" key="1">
    <citation type="submission" date="2021-06" db="EMBL/GenBank/DDBJ databases">
        <authorList>
            <person name="Kallberg Y."/>
            <person name="Tangrot J."/>
            <person name="Rosling A."/>
        </authorList>
    </citation>
    <scope>NUCLEOTIDE SEQUENCE [LARGE SCALE GENOMIC DNA]</scope>
    <source>
        <strain evidence="1 2">120-4 pot B 10/14</strain>
    </source>
</reference>
<evidence type="ECO:0000313" key="2">
    <source>
        <dbReference type="Proteomes" id="UP000789901"/>
    </source>
</evidence>
<keyword evidence="2" id="KW-1185">Reference proteome</keyword>
<accession>A0ABN7VNB4</accession>
<gene>
    <name evidence="1" type="ORF">GMARGA_LOCUS20713</name>
</gene>
<protein>
    <submittedName>
        <fullName evidence="1">26732_t:CDS:1</fullName>
    </submittedName>
</protein>
<proteinExistence type="predicted"/>